<keyword evidence="4" id="KW-1185">Reference proteome</keyword>
<reference evidence="3 4" key="1">
    <citation type="submission" date="2022-03" db="EMBL/GenBank/DDBJ databases">
        <authorList>
            <person name="Macdonald S."/>
            <person name="Ahmed S."/>
            <person name="Newling K."/>
        </authorList>
    </citation>
    <scope>NUCLEOTIDE SEQUENCE [LARGE SCALE GENOMIC DNA]</scope>
</reference>
<proteinExistence type="predicted"/>
<comment type="caution">
    <text evidence="3">The sequence shown here is derived from an EMBL/GenBank/DDBJ whole genome shotgun (WGS) entry which is preliminary data.</text>
</comment>
<dbReference type="PROSITE" id="PS50012">
    <property type="entry name" value="RCC1_3"/>
    <property type="match status" value="2"/>
</dbReference>
<dbReference type="PRINTS" id="PR00633">
    <property type="entry name" value="RCCNDNSATION"/>
</dbReference>
<dbReference type="InterPro" id="IPR009091">
    <property type="entry name" value="RCC1/BLIP-II"/>
</dbReference>
<accession>A0ABC8KX73</accession>
<dbReference type="PROSITE" id="PS00626">
    <property type="entry name" value="RCC1_2"/>
    <property type="match status" value="1"/>
</dbReference>
<dbReference type="InterPro" id="IPR051210">
    <property type="entry name" value="Ub_ligase/GEF_domain"/>
</dbReference>
<evidence type="ECO:0000313" key="4">
    <source>
        <dbReference type="Proteomes" id="UP001642260"/>
    </source>
</evidence>
<evidence type="ECO:0000256" key="2">
    <source>
        <dbReference type="PROSITE-ProRule" id="PRU00235"/>
    </source>
</evidence>
<evidence type="ECO:0000313" key="3">
    <source>
        <dbReference type="EMBL" id="CAH8361825.1"/>
    </source>
</evidence>
<sequence>MDSSSSILNPLREDISDEEPAPAFVFATRPLRPPSTCKLQQEGRVFTCGSNTHGQLGHGDTLDSPVPKAVEFLQSVGPVVQISTGPSYVLAVTQDGSVYSFGYGSSFCLGHGEQQDEHLPHVIQAFKRKGIHILSVSAGDEHAVALDSNGRVSSFFPYLFLLLGITFIASCSRKTSCLSEKIPKETESTYMMPIE</sequence>
<dbReference type="EMBL" id="CAKOAT010317376">
    <property type="protein sequence ID" value="CAH8361825.1"/>
    <property type="molecule type" value="Genomic_DNA"/>
</dbReference>
<dbReference type="AlphaFoldDB" id="A0ABC8KX73"/>
<dbReference type="SUPFAM" id="SSF50985">
    <property type="entry name" value="RCC1/BLIP-II"/>
    <property type="match status" value="1"/>
</dbReference>
<name>A0ABC8KX73_ERUVS</name>
<dbReference type="Pfam" id="PF00415">
    <property type="entry name" value="RCC1"/>
    <property type="match status" value="2"/>
</dbReference>
<protein>
    <submittedName>
        <fullName evidence="3">Uncharacterized protein</fullName>
    </submittedName>
</protein>
<evidence type="ECO:0000256" key="1">
    <source>
        <dbReference type="ARBA" id="ARBA00022737"/>
    </source>
</evidence>
<dbReference type="Proteomes" id="UP001642260">
    <property type="component" value="Unassembled WGS sequence"/>
</dbReference>
<dbReference type="PANTHER" id="PTHR22870:SF451">
    <property type="entry name" value="MJK13.9 PROTEIN"/>
    <property type="match status" value="1"/>
</dbReference>
<feature type="repeat" description="RCC1" evidence="2">
    <location>
        <begin position="96"/>
        <end position="149"/>
    </location>
</feature>
<dbReference type="Gene3D" id="2.130.10.30">
    <property type="entry name" value="Regulator of chromosome condensation 1/beta-lactamase-inhibitor protein II"/>
    <property type="match status" value="1"/>
</dbReference>
<gene>
    <name evidence="3" type="ORF">ERUC_LOCUS27581</name>
</gene>
<organism evidence="3 4">
    <name type="scientific">Eruca vesicaria subsp. sativa</name>
    <name type="common">Garden rocket</name>
    <name type="synonym">Eruca sativa</name>
    <dbReference type="NCBI Taxonomy" id="29727"/>
    <lineage>
        <taxon>Eukaryota</taxon>
        <taxon>Viridiplantae</taxon>
        <taxon>Streptophyta</taxon>
        <taxon>Embryophyta</taxon>
        <taxon>Tracheophyta</taxon>
        <taxon>Spermatophyta</taxon>
        <taxon>Magnoliopsida</taxon>
        <taxon>eudicotyledons</taxon>
        <taxon>Gunneridae</taxon>
        <taxon>Pentapetalae</taxon>
        <taxon>rosids</taxon>
        <taxon>malvids</taxon>
        <taxon>Brassicales</taxon>
        <taxon>Brassicaceae</taxon>
        <taxon>Brassiceae</taxon>
        <taxon>Eruca</taxon>
    </lineage>
</organism>
<dbReference type="PANTHER" id="PTHR22870">
    <property type="entry name" value="REGULATOR OF CHROMOSOME CONDENSATION"/>
    <property type="match status" value="1"/>
</dbReference>
<dbReference type="InterPro" id="IPR000408">
    <property type="entry name" value="Reg_chr_condens"/>
</dbReference>
<keyword evidence="1" id="KW-0677">Repeat</keyword>
<feature type="repeat" description="RCC1" evidence="2">
    <location>
        <begin position="43"/>
        <end position="95"/>
    </location>
</feature>